<evidence type="ECO:0000313" key="2">
    <source>
        <dbReference type="EMBL" id="WZI33186.1"/>
    </source>
</evidence>
<name>A0AB38ZJN9_9MONO</name>
<keyword evidence="1" id="KW-1133">Transmembrane helix</keyword>
<sequence length="639" mass="72327">MHCTNQRMTFLLHILLIIIKLSYGSKDPPPNTVQIPKAGVFLTRDQEVLGYQGYITVPYTLVVPLLTPKNIINSILMHMNTSTPGFSCPLDQTIDHYNTQAESYLREIIPPYSIIPPDYSNFEAAFNRTESVIQFEKEDLRGRHMLSNTIKERISINKDIFNNNSYKNVTPLSPFIPKSRQARNPILIAAGIIAVGSGLAGFIWNRIDISNLKDKMELIDTHFEELESYLNKQTTIINEMVDNDSWLIGTTTMLHKDMQALIDTVNCQSLENTLTHEYLQSWLYISINGFVTAVNNAILGDLSIYLLPSHTLESLLKNSQMEASLYKSNPLYIYQYGKFEITHISHFPPSVSGIIILPHITNQRIGTLYQTSTCPFNLPKGLMELRLSHSVLYDDVDNEWLTSPLTPCITGIKEILCHKSQVHLEKERCLEYLVNASTLTFQNTSCAIQLADQSYTGRVIPIKYGVIACLTKGKVLIVRTKETGIKKSKILVMSNNSMLLSPIDGEEVIYNDELFVINHNHLVNVETGAWEVELNSTILDHLNNLTAVPFSLKHLEKFHYSTGISSHHDIIQYVLISVIVILSIVVLIFMKKHMSKQNNAISILAKYSPLLWMENEMQKEGKGQSDVGRNSESVQLNLL</sequence>
<protein>
    <submittedName>
        <fullName evidence="2">Fusion glycoprotein</fullName>
    </submittedName>
</protein>
<keyword evidence="1" id="KW-0812">Transmembrane</keyword>
<reference evidence="2" key="1">
    <citation type="journal article" date="2024" name="NPJ Biofilms Microbiomes">
        <title>Decoding the RNA viromes in shrew lungs along the eastern coast of China.</title>
        <authorList>
            <person name="Zhang J.T."/>
            <person name="Hu Z.Y."/>
            <person name="Tang F."/>
            <person name="Liu Y.T."/>
            <person name="Tan W.L."/>
            <person name="Ma X.F."/>
            <person name="Zhang Y.F."/>
            <person name="Si G.Q."/>
            <person name="Zhang L."/>
            <person name="Zhang M.Q."/>
            <person name="Peng C."/>
            <person name="Fu B.K."/>
            <person name="Fang L.Q."/>
            <person name="Zhang X.A."/>
            <person name="Liu W."/>
        </authorList>
    </citation>
    <scope>NUCLEOTIDE SEQUENCE</scope>
    <source>
        <strain evidence="2">Lisp_2</strain>
    </source>
</reference>
<accession>A0AB38ZJN9</accession>
<evidence type="ECO:0000256" key="1">
    <source>
        <dbReference type="SAM" id="Phobius"/>
    </source>
</evidence>
<proteinExistence type="predicted"/>
<feature type="transmembrane region" description="Helical" evidence="1">
    <location>
        <begin position="570"/>
        <end position="590"/>
    </location>
</feature>
<organism evidence="2">
    <name type="scientific">Crocidura lasiura lispivirus 2</name>
    <dbReference type="NCBI Taxonomy" id="3139472"/>
    <lineage>
        <taxon>Viruses</taxon>
        <taxon>Riboviria</taxon>
        <taxon>Orthornavirae</taxon>
        <taxon>Negarnaviricota</taxon>
        <taxon>Haploviricotina</taxon>
        <taxon>Monjiviricetes</taxon>
        <taxon>Mononegavirales</taxon>
        <taxon>Lispiviridae</taxon>
    </lineage>
</organism>
<reference evidence="2" key="2">
    <citation type="submission" date="2024-01" db="EMBL/GenBank/DDBJ databases">
        <authorList>
            <person name="Zhang X.-A."/>
            <person name="Zhang J.-T."/>
            <person name="Hu Z.-Y."/>
            <person name="Liu W."/>
        </authorList>
    </citation>
    <scope>NUCLEOTIDE SEQUENCE</scope>
    <source>
        <strain evidence="2">Lisp_2</strain>
    </source>
</reference>
<keyword evidence="1" id="KW-0472">Membrane</keyword>
<dbReference type="EMBL" id="PP272508">
    <property type="protein sequence ID" value="WZI33186.1"/>
    <property type="molecule type" value="Viral_cRNA"/>
</dbReference>
<feature type="transmembrane region" description="Helical" evidence="1">
    <location>
        <begin position="186"/>
        <end position="204"/>
    </location>
</feature>